<keyword evidence="2" id="KW-1185">Reference proteome</keyword>
<dbReference type="Proteomes" id="UP001159405">
    <property type="component" value="Unassembled WGS sequence"/>
</dbReference>
<protein>
    <submittedName>
        <fullName evidence="1">Uncharacterized protein</fullName>
    </submittedName>
</protein>
<gene>
    <name evidence="1" type="ORF">PLOB_00025178</name>
</gene>
<evidence type="ECO:0000313" key="2">
    <source>
        <dbReference type="Proteomes" id="UP001159405"/>
    </source>
</evidence>
<sequence>MVLLSASTDIAKGNCKDFDFENGAATLSEWTKTGHAFDGQPTYGDNARIRDPRINTNVQGDWWIGTFENRSNPEEDGGYMAGDYPVGTLSSPKFRIIGPKMSFLLGGGCDVGQIRVELLVNGQVVREAFADECREHMRRREWDVDDLWGDFTCTGNETNSVNLQDSSFAGKNNTDNEGEKDDFVVVDEPLVAVNPNATKSHESLLTGTDDEYGALQKAARPQAPMQQNPIQAGSDLSPHFLKGTKISNSNMYTAPKRLSSNADSVSDVANASLDTLGDESANNMSDLTNGQLRNPTGNCIYFNFNNGSATLSKWNETGPAFDNEGGFREDYPEGTLTSPKFRIMGPKLSFLLGGDWDLGKIRVELLVNGQVVRKALADKGRENMRRREWDVRQFKNQFGRLRFVDASGNGHINFNDLWADFACSGSCKYFNFKNGSTTLSKWNKTGPAFDNEGGFREDYPEETLTSPKFRIIGPKMSFLLGGGCDMGKIRVELLVNGQVVRKALADECRDIMRRREWDVRQFKNQIGRLRFVTASGKGLINFDDLWADFSCTGDESDAVQADSKLEGTLQNTLEQKGNCKYFSFKNGTATLSKWNKTGPAFVNEGGFREDYPEGTLTSPKFRIIGPKMSFLLGGGCDMGKIRVELLVNGQVVRKALADDCRENMRRREWDVRQFKNQFGRLRFVDALGKGHVNFDDLWADFSCSGDESEATLHYTLAQKGNCKDLDFSNGSAALSNWSRTGRAFDRVRGFKTEDYPVGTLTSPKFRIMGPKLSFLLGGGCDLGKIRVELLVNGQVVRKAFADECRDNMRRREWDVRQFKTQLGQIRLVDASRKGHINFDDLWGDFTCNGDESDAIQFDSKPQETVQQTQKGKCKDLDFSNGSAALSNWIRTGRAFDRGVGFKTNDYPMGTLTSPKFRIMGPKLSFLLGGGCDLGKIRVELLVNGQVVRKAFADECRDNMRRREWDVRQFKTQLGQIRLVDASRKGHINFDDLWGDFTCNGDESDAIQFDSKPQETVQQTQKGNCKDFDFENGFASLSKWSKTGRAFDQNERFITEDYPVGTLTSPKFRIIGHKLSFLLGGGCDVGKIRVELLVNGQVVRKVFADECREKMRRREWDVRQFKNRIAQIRLVDASRQGHMNFDDLWGDFTCIGDETDAAQITSNPLETVQQTLGQLPKGQSSLLGGTKISDSNFYTRPISHSPKATFTWKLAKASPDRLGDNSSNLYLPKDDELRNLSCKSFLVKIKTGKPWDNDFLFTSNGNYQSTRREIEVKVLDAYEDDKDFRGAFFTKFSSYDEPGEVKAFFVLRFRAVGKFLGKLIDKLGAGNVSAAGCFDTSDQCPSPCPLTCAPLCQSSCCQQYIPAPAAPVAQCPSPCPQTCAPSCQSSCCQQQVAAPVTPPVTPVSQCPSPCPQTCAPSCQPSCCQRPVSASVAPLATPAVPVTQCPSGCPQKCAPSCHPSCCQQPASSPVVPLAAPLSQCPSPCPQKCAPSCQPSCCQQHNPAPIPPPVPVAQCPQPCPLACAPSCQPSCCQRSGSSPMIPVAPVPSFTPVAPLAQCPSPCSQSCAPSCESSCCQQYAPAPAMPQPVFPPVQPLRITVSNPQISFEQPSQQLNPHLPVYPTRPAGMQALSGSQCSAGCSPNCAPICSPTCCQFYDVGRRKGNVKKWLRRQSLQEEKH</sequence>
<dbReference type="PROSITE" id="PS00018">
    <property type="entry name" value="EF_HAND_1"/>
    <property type="match status" value="1"/>
</dbReference>
<dbReference type="EMBL" id="CALNXK010000003">
    <property type="protein sequence ID" value="CAH3034689.1"/>
    <property type="molecule type" value="Genomic_DNA"/>
</dbReference>
<evidence type="ECO:0000313" key="1">
    <source>
        <dbReference type="EMBL" id="CAH3034689.1"/>
    </source>
</evidence>
<organism evidence="1 2">
    <name type="scientific">Porites lobata</name>
    <dbReference type="NCBI Taxonomy" id="104759"/>
    <lineage>
        <taxon>Eukaryota</taxon>
        <taxon>Metazoa</taxon>
        <taxon>Cnidaria</taxon>
        <taxon>Anthozoa</taxon>
        <taxon>Hexacorallia</taxon>
        <taxon>Scleractinia</taxon>
        <taxon>Fungiina</taxon>
        <taxon>Poritidae</taxon>
        <taxon>Porites</taxon>
    </lineage>
</organism>
<comment type="caution">
    <text evidence="1">The sequence shown here is derived from an EMBL/GenBank/DDBJ whole genome shotgun (WGS) entry which is preliminary data.</text>
</comment>
<proteinExistence type="predicted"/>
<name>A0ABN8MW65_9CNID</name>
<accession>A0ABN8MW65</accession>
<reference evidence="1 2" key="1">
    <citation type="submission" date="2022-05" db="EMBL/GenBank/DDBJ databases">
        <authorList>
            <consortium name="Genoscope - CEA"/>
            <person name="William W."/>
        </authorList>
    </citation>
    <scope>NUCLEOTIDE SEQUENCE [LARGE SCALE GENOMIC DNA]</scope>
</reference>
<dbReference type="InterPro" id="IPR018247">
    <property type="entry name" value="EF_Hand_1_Ca_BS"/>
</dbReference>